<protein>
    <submittedName>
        <fullName evidence="1">Uncharacterized protein</fullName>
    </submittedName>
</protein>
<dbReference type="EMBL" id="KF322026">
    <property type="protein sequence ID" value="AGZ17790.1"/>
    <property type="molecule type" value="Genomic_DNA"/>
</dbReference>
<keyword evidence="2" id="KW-1185">Reference proteome</keyword>
<evidence type="ECO:0000313" key="2">
    <source>
        <dbReference type="Proteomes" id="UP000027495"/>
    </source>
</evidence>
<dbReference type="GeneID" id="22474956"/>
<dbReference type="Proteomes" id="UP000027495">
    <property type="component" value="Segment"/>
</dbReference>
<dbReference type="OrthoDB" id="17631at10239"/>
<accession>A0A067YBF1</accession>
<evidence type="ECO:0000313" key="1">
    <source>
        <dbReference type="EMBL" id="AGZ17790.1"/>
    </source>
</evidence>
<reference evidence="1 2" key="1">
    <citation type="journal article" date="2014" name="BMC Genomics">
        <title>Genome sequences characterizing five mutations in RNA polymerase and major capsid of phages [greek small letter phi]A318 and [greek small letter phi]As51 of Vibrio alginolyticus with different burst efficiencies.</title>
        <authorList>
            <person name="Liu W."/>
            <person name="Lin Y.R."/>
            <person name="Lu M.W."/>
            <person name="Sung P.J."/>
            <person name="Wang W.H."/>
            <person name="Lin C.S."/>
        </authorList>
    </citation>
    <scope>NUCLEOTIDE SEQUENCE [LARGE SCALE GENOMIC DNA]</scope>
</reference>
<proteinExistence type="predicted"/>
<dbReference type="KEGG" id="vg:22474956"/>
<sequence length="91" mass="10331">MKRSEVEIILNPEDAARAGAARLAKEDDNDVTTEEQAKQYRGAHFIEGEGCGELHLLYRDGMACVNFINEEGKRVNYDYPIHTLKRVKHIA</sequence>
<dbReference type="RefSeq" id="YP_009110729.1">
    <property type="nucleotide sequence ID" value="NC_025822.1"/>
</dbReference>
<organism evidence="1 2">
    <name type="scientific">Vibrio phage phi-A318</name>
    <dbReference type="NCBI Taxonomy" id="1151014"/>
    <lineage>
        <taxon>Viruses</taxon>
        <taxon>Duplodnaviria</taxon>
        <taxon>Heunggongvirae</taxon>
        <taxon>Uroviricota</taxon>
        <taxon>Caudoviricetes</taxon>
        <taxon>Autographivirales</taxon>
        <taxon>Autosignataviridae</taxon>
        <taxon>Colwellvirinae</taxon>
        <taxon>Kaohsiungvirus</taxon>
        <taxon>Kaohsiungvirus A318</taxon>
    </lineage>
</organism>
<name>A0A067YBF1_9CAUD</name>